<dbReference type="AlphaFoldDB" id="A0A413Z203"/>
<dbReference type="Proteomes" id="UP000285844">
    <property type="component" value="Unassembled WGS sequence"/>
</dbReference>
<feature type="transmembrane region" description="Helical" evidence="6">
    <location>
        <begin position="326"/>
        <end position="352"/>
    </location>
</feature>
<organism evidence="8 9">
    <name type="scientific">Lachnospira eligens</name>
    <dbReference type="NCBI Taxonomy" id="39485"/>
    <lineage>
        <taxon>Bacteria</taxon>
        <taxon>Bacillati</taxon>
        <taxon>Bacillota</taxon>
        <taxon>Clostridia</taxon>
        <taxon>Lachnospirales</taxon>
        <taxon>Lachnospiraceae</taxon>
        <taxon>Lachnospira</taxon>
    </lineage>
</organism>
<dbReference type="PANTHER" id="PTHR30287">
    <property type="entry name" value="MEMBRANE COMPONENT OF PREDICTED ABC SUPERFAMILY METABOLITE UPTAKE TRANSPORTER"/>
    <property type="match status" value="1"/>
</dbReference>
<evidence type="ECO:0000256" key="3">
    <source>
        <dbReference type="ARBA" id="ARBA00022692"/>
    </source>
</evidence>
<feature type="transmembrane region" description="Helical" evidence="6">
    <location>
        <begin position="443"/>
        <end position="466"/>
    </location>
</feature>
<gene>
    <name evidence="8" type="ORF">DW858_00365</name>
</gene>
<feature type="transmembrane region" description="Helical" evidence="6">
    <location>
        <begin position="689"/>
        <end position="711"/>
    </location>
</feature>
<dbReference type="EMBL" id="QSHM01000001">
    <property type="protein sequence ID" value="RHC15327.1"/>
    <property type="molecule type" value="Genomic_DNA"/>
</dbReference>
<keyword evidence="4 6" id="KW-1133">Transmembrane helix</keyword>
<dbReference type="InterPro" id="IPR003838">
    <property type="entry name" value="ABC3_permease_C"/>
</dbReference>
<proteinExistence type="predicted"/>
<keyword evidence="3 6" id="KW-0812">Transmembrane</keyword>
<dbReference type="InterPro" id="IPR038766">
    <property type="entry name" value="Membrane_comp_ABC_pdt"/>
</dbReference>
<reference evidence="8 9" key="1">
    <citation type="submission" date="2018-08" db="EMBL/GenBank/DDBJ databases">
        <title>A genome reference for cultivated species of the human gut microbiota.</title>
        <authorList>
            <person name="Zou Y."/>
            <person name="Xue W."/>
            <person name="Luo G."/>
        </authorList>
    </citation>
    <scope>NUCLEOTIDE SEQUENCE [LARGE SCALE GENOMIC DNA]</scope>
    <source>
        <strain evidence="8 9">AM37-3BH</strain>
    </source>
</reference>
<evidence type="ECO:0000256" key="2">
    <source>
        <dbReference type="ARBA" id="ARBA00022475"/>
    </source>
</evidence>
<evidence type="ECO:0000256" key="5">
    <source>
        <dbReference type="ARBA" id="ARBA00023136"/>
    </source>
</evidence>
<evidence type="ECO:0000259" key="7">
    <source>
        <dbReference type="Pfam" id="PF02687"/>
    </source>
</evidence>
<accession>A0A413Z203</accession>
<sequence length="775" mass="88309">MVREELSMRNPLNKRLPRELKHDFGKYLVIFLFMVMMISLVSGFLVADNSVKHSYDEGFEKYNLEDGHFTLDKEPDSSLIKDIENKTDSKLYDLRYFEEDEADSGDTIRVYKDRTKVNLECVMEGEMPAADNEIALDRMYAQNAKIKIGDTIKIAGKELKVTGFVAVPDYSCLFENNSDMMFDSTNFSIAVMTDKGFENVSSNHVKYNYAWKYNKEVSGDKAEKEASEDFLENLGDVIKDYDTKLMMSGNTDIISVSDYLPRYTNKAVNFTGDDMGSDKATIMLFDYIVVVVIAFVFAVTTSNTISQEAGVIGTLRASGYKRSEIVRHYMVLPVAVTMVAAVVGNILGYTLLEKFFVNVYYNSYSLCTYTTLLNAEAFVDTTVVPIIIMFVVNLIVLEKKLRLSPLKFLRHELTNRKRKKLIKLSHKLPFMTRFRLRIMFQNIPNYLTLFLGILIAGALVVFSIMFEPLIDDYADVVKKSQICDYQYVLKSQAETDASGAEKYCVTSLDTTDEKYMTDDIMIYGIQDNSRYVDVDIKDDEILVSNGVMVKYGLKKGDTFKLKDPYSDEEYEFTIAGSYKYDAALAVFMTRKNFIDTFDKSDDYFTGYFTDKKLTDIDDKYVASIVTYEDLIKVSNQMKVSMGEMMYILKYFGIIMFVLLMYLLSKQIIEKNAQSISMTKILGFKNGEIGGLYIAATSIMVVISLVVSVPIVNAMLKWAFSSYLYTMMTGYIPYMVRRSCFVEMVILGIVCYAVVAVLQLVKISKIPKTDALKNVE</sequence>
<feature type="transmembrane region" description="Helical" evidence="6">
    <location>
        <begin position="284"/>
        <end position="305"/>
    </location>
</feature>
<evidence type="ECO:0000256" key="4">
    <source>
        <dbReference type="ARBA" id="ARBA00022989"/>
    </source>
</evidence>
<feature type="transmembrane region" description="Helical" evidence="6">
    <location>
        <begin position="24"/>
        <end position="47"/>
    </location>
</feature>
<dbReference type="GO" id="GO:0005886">
    <property type="term" value="C:plasma membrane"/>
    <property type="evidence" value="ECO:0007669"/>
    <property type="project" value="UniProtKB-SubCell"/>
</dbReference>
<feature type="transmembrane region" description="Helical" evidence="6">
    <location>
        <begin position="372"/>
        <end position="397"/>
    </location>
</feature>
<evidence type="ECO:0000313" key="9">
    <source>
        <dbReference type="Proteomes" id="UP000285844"/>
    </source>
</evidence>
<feature type="transmembrane region" description="Helical" evidence="6">
    <location>
        <begin position="740"/>
        <end position="760"/>
    </location>
</feature>
<feature type="domain" description="ABC3 transporter permease C-terminal" evidence="7">
    <location>
        <begin position="287"/>
        <end position="392"/>
    </location>
</feature>
<evidence type="ECO:0000313" key="8">
    <source>
        <dbReference type="EMBL" id="RHC15327.1"/>
    </source>
</evidence>
<evidence type="ECO:0000256" key="1">
    <source>
        <dbReference type="ARBA" id="ARBA00004651"/>
    </source>
</evidence>
<comment type="caution">
    <text evidence="8">The sequence shown here is derived from an EMBL/GenBank/DDBJ whole genome shotgun (WGS) entry which is preliminary data.</text>
</comment>
<dbReference type="PANTHER" id="PTHR30287:SF2">
    <property type="entry name" value="BLL1001 PROTEIN"/>
    <property type="match status" value="1"/>
</dbReference>
<feature type="transmembrane region" description="Helical" evidence="6">
    <location>
        <begin position="647"/>
        <end position="668"/>
    </location>
</feature>
<dbReference type="Pfam" id="PF02687">
    <property type="entry name" value="FtsX"/>
    <property type="match status" value="1"/>
</dbReference>
<comment type="subcellular location">
    <subcellularLocation>
        <location evidence="1">Cell membrane</location>
        <topology evidence="1">Multi-pass membrane protein</topology>
    </subcellularLocation>
</comment>
<protein>
    <submittedName>
        <fullName evidence="8">ABC transporter permease</fullName>
    </submittedName>
</protein>
<evidence type="ECO:0000256" key="6">
    <source>
        <dbReference type="SAM" id="Phobius"/>
    </source>
</evidence>
<name>A0A413Z203_9FIRM</name>
<keyword evidence="2" id="KW-1003">Cell membrane</keyword>
<keyword evidence="5 6" id="KW-0472">Membrane</keyword>